<reference evidence="2" key="1">
    <citation type="journal article" date="2015" name="Nat. Genet.">
        <title>The genome and transcriptome of the zoonotic hookworm Ancylostoma ceylanicum identify infection-specific gene families.</title>
        <authorList>
            <person name="Schwarz E.M."/>
            <person name="Hu Y."/>
            <person name="Antoshechkin I."/>
            <person name="Miller M.M."/>
            <person name="Sternberg P.W."/>
            <person name="Aroian R.V."/>
        </authorList>
    </citation>
    <scope>NUCLEOTIDE SEQUENCE</scope>
    <source>
        <strain evidence="2">HY135</strain>
    </source>
</reference>
<dbReference type="Proteomes" id="UP000024635">
    <property type="component" value="Unassembled WGS sequence"/>
</dbReference>
<gene>
    <name evidence="1" type="primary">Acey_s0438.g1470</name>
    <name evidence="1" type="ORF">Y032_0438g1470</name>
</gene>
<protein>
    <submittedName>
        <fullName evidence="1">Uncharacterized protein</fullName>
    </submittedName>
</protein>
<name>A0A016WZN2_9BILA</name>
<comment type="caution">
    <text evidence="1">The sequence shown here is derived from an EMBL/GenBank/DDBJ whole genome shotgun (WGS) entry which is preliminary data.</text>
</comment>
<sequence length="116" mass="13047">MTNVCVGKSSGSYFIAGQLIVTWENCVTPVTSFNDDLLLIFSGYRANSVYMFSSTSRLRNTPERFLFTSVEGIDDVFQLRVWMESENLSVRVTKKVHASKQQNLEKATPLPDAVCL</sequence>
<evidence type="ECO:0000313" key="2">
    <source>
        <dbReference type="Proteomes" id="UP000024635"/>
    </source>
</evidence>
<proteinExistence type="predicted"/>
<organism evidence="1 2">
    <name type="scientific">Ancylostoma ceylanicum</name>
    <dbReference type="NCBI Taxonomy" id="53326"/>
    <lineage>
        <taxon>Eukaryota</taxon>
        <taxon>Metazoa</taxon>
        <taxon>Ecdysozoa</taxon>
        <taxon>Nematoda</taxon>
        <taxon>Chromadorea</taxon>
        <taxon>Rhabditida</taxon>
        <taxon>Rhabditina</taxon>
        <taxon>Rhabditomorpha</taxon>
        <taxon>Strongyloidea</taxon>
        <taxon>Ancylostomatidae</taxon>
        <taxon>Ancylostomatinae</taxon>
        <taxon>Ancylostoma</taxon>
    </lineage>
</organism>
<dbReference type="EMBL" id="JARK01000038">
    <property type="protein sequence ID" value="EYC45110.1"/>
    <property type="molecule type" value="Genomic_DNA"/>
</dbReference>
<keyword evidence="2" id="KW-1185">Reference proteome</keyword>
<evidence type="ECO:0000313" key="1">
    <source>
        <dbReference type="EMBL" id="EYC45110.1"/>
    </source>
</evidence>
<dbReference type="AlphaFoldDB" id="A0A016WZN2"/>
<accession>A0A016WZN2</accession>